<evidence type="ECO:0000313" key="4">
    <source>
        <dbReference type="EMBL" id="STV67235.1"/>
    </source>
</evidence>
<dbReference type="SUPFAM" id="SSF52402">
    <property type="entry name" value="Adenine nucleotide alpha hydrolases-like"/>
    <property type="match status" value="1"/>
</dbReference>
<evidence type="ECO:0000256" key="1">
    <source>
        <dbReference type="ARBA" id="ARBA00022741"/>
    </source>
</evidence>
<keyword evidence="4" id="KW-0436">Ligase</keyword>
<dbReference type="InterPro" id="IPR050795">
    <property type="entry name" value="Asn_Synthetase"/>
</dbReference>
<feature type="domain" description="Asparagine synthetase" evidence="3">
    <location>
        <begin position="1"/>
        <end position="75"/>
    </location>
</feature>
<dbReference type="InterPro" id="IPR014729">
    <property type="entry name" value="Rossmann-like_a/b/a_fold"/>
</dbReference>
<dbReference type="AlphaFoldDB" id="A0A378CCW8"/>
<dbReference type="GO" id="GO:0006529">
    <property type="term" value="P:asparagine biosynthetic process"/>
    <property type="evidence" value="ECO:0007669"/>
    <property type="project" value="InterPro"/>
</dbReference>
<keyword evidence="1" id="KW-0547">Nucleotide-binding</keyword>
<dbReference type="PANTHER" id="PTHR11772">
    <property type="entry name" value="ASPARAGINE SYNTHETASE"/>
    <property type="match status" value="1"/>
</dbReference>
<proteinExistence type="predicted"/>
<evidence type="ECO:0000313" key="5">
    <source>
        <dbReference type="Proteomes" id="UP000255239"/>
    </source>
</evidence>
<dbReference type="Gene3D" id="3.40.50.620">
    <property type="entry name" value="HUPs"/>
    <property type="match status" value="1"/>
</dbReference>
<dbReference type="PANTHER" id="PTHR11772:SF2">
    <property type="entry name" value="ASPARAGINE SYNTHETASE [GLUTAMINE-HYDROLYZING]"/>
    <property type="match status" value="1"/>
</dbReference>
<dbReference type="GO" id="GO:0004066">
    <property type="term" value="F:asparagine synthase (glutamine-hydrolyzing) activity"/>
    <property type="evidence" value="ECO:0007669"/>
    <property type="project" value="UniProtKB-EC"/>
</dbReference>
<dbReference type="EMBL" id="UGMG01000001">
    <property type="protein sequence ID" value="STV67235.1"/>
    <property type="molecule type" value="Genomic_DNA"/>
</dbReference>
<protein>
    <submittedName>
        <fullName evidence="4">Asparagine synthetase B</fullName>
        <ecNumber evidence="4">6.3.5.4</ecNumber>
    </submittedName>
</protein>
<dbReference type="Proteomes" id="UP000255239">
    <property type="component" value="Unassembled WGS sequence"/>
</dbReference>
<accession>A0A378CCW8</accession>
<dbReference type="EC" id="6.3.5.4" evidence="4"/>
<reference evidence="4 5" key="1">
    <citation type="submission" date="2018-06" db="EMBL/GenBank/DDBJ databases">
        <authorList>
            <consortium name="Pathogen Informatics"/>
            <person name="Doyle S."/>
        </authorList>
    </citation>
    <scope>NUCLEOTIDE SEQUENCE [LARGE SCALE GENOMIC DNA]</scope>
    <source>
        <strain evidence="4 5">NCTC11679</strain>
    </source>
</reference>
<name>A0A378CCW8_KLEPN</name>
<dbReference type="InterPro" id="IPR001962">
    <property type="entry name" value="Asn_synthase"/>
</dbReference>
<evidence type="ECO:0000256" key="2">
    <source>
        <dbReference type="ARBA" id="ARBA00022840"/>
    </source>
</evidence>
<dbReference type="Pfam" id="PF00733">
    <property type="entry name" value="Asn_synthase"/>
    <property type="match status" value="1"/>
</dbReference>
<keyword evidence="2" id="KW-0067">ATP-binding</keyword>
<gene>
    <name evidence="4" type="primary">asnB_5</name>
    <name evidence="4" type="ORF">NCTC11679_03964</name>
</gene>
<sequence length="118" mass="13118">MNPYLPASVAWRQKEQFSDGVGYSWIDTLKEVAAKQISDQQLETASFRFPYNTPTSKEGYLYREIFEELFPLPSAAECVPGGPSVACSSAKAIEWDEAFKTMNDPSGRAVGVHQSAYK</sequence>
<evidence type="ECO:0000259" key="3">
    <source>
        <dbReference type="Pfam" id="PF00733"/>
    </source>
</evidence>
<organism evidence="4 5">
    <name type="scientific">Klebsiella pneumoniae</name>
    <dbReference type="NCBI Taxonomy" id="573"/>
    <lineage>
        <taxon>Bacteria</taxon>
        <taxon>Pseudomonadati</taxon>
        <taxon>Pseudomonadota</taxon>
        <taxon>Gammaproteobacteria</taxon>
        <taxon>Enterobacterales</taxon>
        <taxon>Enterobacteriaceae</taxon>
        <taxon>Klebsiella/Raoultella group</taxon>
        <taxon>Klebsiella</taxon>
        <taxon>Klebsiella pneumoniae complex</taxon>
    </lineage>
</organism>
<dbReference type="GO" id="GO:0005829">
    <property type="term" value="C:cytosol"/>
    <property type="evidence" value="ECO:0007669"/>
    <property type="project" value="TreeGrafter"/>
</dbReference>
<dbReference type="GO" id="GO:0005524">
    <property type="term" value="F:ATP binding"/>
    <property type="evidence" value="ECO:0007669"/>
    <property type="project" value="UniProtKB-KW"/>
</dbReference>